<protein>
    <submittedName>
        <fullName evidence="11">ATP-dependent helicase/DNAse subunit B</fullName>
    </submittedName>
</protein>
<dbReference type="InterPro" id="IPR027417">
    <property type="entry name" value="P-loop_NTPase"/>
</dbReference>
<keyword evidence="12" id="KW-1185">Reference proteome</keyword>
<dbReference type="PANTHER" id="PTHR30591">
    <property type="entry name" value="RECBCD ENZYME SUBUNIT RECC"/>
    <property type="match status" value="1"/>
</dbReference>
<keyword evidence="7" id="KW-0067">ATP-binding</keyword>
<dbReference type="Pfam" id="PF04257">
    <property type="entry name" value="Exonuc_V_gamma"/>
    <property type="match status" value="1"/>
</dbReference>
<keyword evidence="5 11" id="KW-0347">Helicase</keyword>
<evidence type="ECO:0000259" key="10">
    <source>
        <dbReference type="Pfam" id="PF12705"/>
    </source>
</evidence>
<evidence type="ECO:0000313" key="11">
    <source>
        <dbReference type="EMBL" id="SNZ07816.1"/>
    </source>
</evidence>
<dbReference type="OrthoDB" id="8343at2"/>
<name>A0A285NIY0_9AQUI</name>
<dbReference type="GO" id="GO:0004527">
    <property type="term" value="F:exonuclease activity"/>
    <property type="evidence" value="ECO:0007669"/>
    <property type="project" value="UniProtKB-KW"/>
</dbReference>
<dbReference type="Gene3D" id="3.90.320.10">
    <property type="match status" value="1"/>
</dbReference>
<dbReference type="EMBL" id="OBEI01000003">
    <property type="protein sequence ID" value="SNZ07816.1"/>
    <property type="molecule type" value="Genomic_DNA"/>
</dbReference>
<evidence type="ECO:0000256" key="3">
    <source>
        <dbReference type="ARBA" id="ARBA00022763"/>
    </source>
</evidence>
<accession>A0A285NIY0</accession>
<keyword evidence="9" id="KW-0234">DNA repair</keyword>
<keyword evidence="4" id="KW-0378">Hydrolase</keyword>
<dbReference type="GO" id="GO:0006281">
    <property type="term" value="P:DNA repair"/>
    <property type="evidence" value="ECO:0007669"/>
    <property type="project" value="UniProtKB-KW"/>
</dbReference>
<organism evidence="11 12">
    <name type="scientific">Persephonella hydrogeniphila</name>
    <dbReference type="NCBI Taxonomy" id="198703"/>
    <lineage>
        <taxon>Bacteria</taxon>
        <taxon>Pseudomonadati</taxon>
        <taxon>Aquificota</taxon>
        <taxon>Aquificia</taxon>
        <taxon>Aquificales</taxon>
        <taxon>Hydrogenothermaceae</taxon>
        <taxon>Persephonella</taxon>
    </lineage>
</organism>
<dbReference type="SUPFAM" id="SSF52540">
    <property type="entry name" value="P-loop containing nucleoside triphosphate hydrolases"/>
    <property type="match status" value="2"/>
</dbReference>
<evidence type="ECO:0000256" key="8">
    <source>
        <dbReference type="ARBA" id="ARBA00023125"/>
    </source>
</evidence>
<dbReference type="GO" id="GO:0006310">
    <property type="term" value="P:DNA recombination"/>
    <property type="evidence" value="ECO:0007669"/>
    <property type="project" value="TreeGrafter"/>
</dbReference>
<keyword evidence="2" id="KW-0547">Nucleotide-binding</keyword>
<keyword evidence="8" id="KW-0238">DNA-binding</keyword>
<proteinExistence type="predicted"/>
<evidence type="ECO:0000256" key="9">
    <source>
        <dbReference type="ARBA" id="ARBA00023204"/>
    </source>
</evidence>
<evidence type="ECO:0000256" key="2">
    <source>
        <dbReference type="ARBA" id="ARBA00022741"/>
    </source>
</evidence>
<dbReference type="Proteomes" id="UP000219036">
    <property type="component" value="Unassembled WGS sequence"/>
</dbReference>
<dbReference type="GO" id="GO:0005524">
    <property type="term" value="F:ATP binding"/>
    <property type="evidence" value="ECO:0007669"/>
    <property type="project" value="UniProtKB-KW"/>
</dbReference>
<evidence type="ECO:0000256" key="1">
    <source>
        <dbReference type="ARBA" id="ARBA00022722"/>
    </source>
</evidence>
<keyword evidence="6" id="KW-0269">Exonuclease</keyword>
<evidence type="ECO:0000256" key="6">
    <source>
        <dbReference type="ARBA" id="ARBA00022839"/>
    </source>
</evidence>
<keyword evidence="3" id="KW-0227">DNA damage</keyword>
<dbReference type="RefSeq" id="WP_097000206.1">
    <property type="nucleotide sequence ID" value="NZ_OBEI01000003.1"/>
</dbReference>
<keyword evidence="1" id="KW-0540">Nuclease</keyword>
<evidence type="ECO:0000256" key="7">
    <source>
        <dbReference type="ARBA" id="ARBA00022840"/>
    </source>
</evidence>
<reference evidence="12" key="1">
    <citation type="submission" date="2017-09" db="EMBL/GenBank/DDBJ databases">
        <authorList>
            <person name="Varghese N."/>
            <person name="Submissions S."/>
        </authorList>
    </citation>
    <scope>NUCLEOTIDE SEQUENCE [LARGE SCALE GENOMIC DNA]</scope>
    <source>
        <strain evidence="12">DSM 15103</strain>
    </source>
</reference>
<evidence type="ECO:0000256" key="5">
    <source>
        <dbReference type="ARBA" id="ARBA00022806"/>
    </source>
</evidence>
<dbReference type="GO" id="GO:0003677">
    <property type="term" value="F:DNA binding"/>
    <property type="evidence" value="ECO:0007669"/>
    <property type="project" value="UniProtKB-KW"/>
</dbReference>
<sequence>MRKYFSGSYSYLKEKLLGTVENLQKDPTKKISFVVHTNQMKRYLKEYLTENLGILINAEFYTVIDISKKIADTEPLSDFEKEIIIKRILQKNNHKLSGISSDISTLIQQLKEYEISVESLSSPFLKDIIIEYENFKKGRFSDREDLHLIASNCETDFQTDSLIIFGIHSVPPLYRRLFRRLSKLSENIFVFTFFLKDSGYYTYYDHFKDVRSFYEEISDFVEFETVDSPLLELSKRIYRFDVEVKIDTPYVRIFQASGERKQIEKVAQEIVKLRKKGIDYHKIGVVVPDLQSCVPFIKDTFNRYHIPYYLSEESRYLDDYHYRKVFSLIELKTKEISKETVLSVISDSVFDIENPDIIHSKIQKSLPFRDINELERFIFSDGEFKKFRELIFSIYSLPEEESIHFYTKKLKEISDRFIKNKEVKEFLEGVLDLIEGKKVYKELFERISYTDFVDILKSFFEEENKENRPAGSSVLILSPTSAEANNFEHIFFLNLNSNRFPDISKNELLISREKLGKFDYPYHIFMQELLNFASFFDKNKNLYLFFIKKSDISGKDEIPSIFLQEVIRITGKKIEIASSEVILPYEIKIKFPYIFEEIRTQKKRVENYRKSSIESFKTDIEIKKPIPATSFQKYSQCPYRFFMEDINGFSEEEEIDRKEISPIDRGILIHKILEEFYREVDIDKIDDTESFVENKKEELKEKYFSRINQLLDDLIPSYRPSELKKAEITFGRLISFLKEDLKILKERGHKIYLIEKEIQDKDFSGRVDRADIDKNGMVYIYDYKTGEKPPQNINKEIKRKYSQLLVYSRVLGKSVKEIGIFAVNDRTGKFRYTTENIDTGYVEELLHFLIRGYFPPVKSSMCDYCSFSDFCPRNEAIISEIKEKLLPFREIV</sequence>
<dbReference type="InterPro" id="IPR011604">
    <property type="entry name" value="PDDEXK-like_dom_sf"/>
</dbReference>
<evidence type="ECO:0000313" key="12">
    <source>
        <dbReference type="Proteomes" id="UP000219036"/>
    </source>
</evidence>
<dbReference type="Pfam" id="PF12705">
    <property type="entry name" value="PDDEXK_1"/>
    <property type="match status" value="1"/>
</dbReference>
<dbReference type="AlphaFoldDB" id="A0A285NIY0"/>
<feature type="domain" description="PD-(D/E)XK endonuclease-like" evidence="10">
    <location>
        <begin position="628"/>
        <end position="872"/>
    </location>
</feature>
<dbReference type="Gene3D" id="1.10.486.10">
    <property type="entry name" value="PCRA, domain 4"/>
    <property type="match status" value="1"/>
</dbReference>
<dbReference type="InterPro" id="IPR038726">
    <property type="entry name" value="PDDEXK_AddAB-type"/>
</dbReference>
<evidence type="ECO:0000256" key="4">
    <source>
        <dbReference type="ARBA" id="ARBA00022801"/>
    </source>
</evidence>
<gene>
    <name evidence="11" type="ORF">SAMN06265182_1034</name>
</gene>
<dbReference type="PANTHER" id="PTHR30591:SF1">
    <property type="entry name" value="RECBCD ENZYME SUBUNIT RECC"/>
    <property type="match status" value="1"/>
</dbReference>
<dbReference type="GO" id="GO:0004386">
    <property type="term" value="F:helicase activity"/>
    <property type="evidence" value="ECO:0007669"/>
    <property type="project" value="UniProtKB-KW"/>
</dbReference>
<dbReference type="Gene3D" id="3.40.50.300">
    <property type="entry name" value="P-loop containing nucleotide triphosphate hydrolases"/>
    <property type="match status" value="1"/>
</dbReference>